<comment type="caution">
    <text evidence="2">The sequence shown here is derived from an EMBL/GenBank/DDBJ whole genome shotgun (WGS) entry which is preliminary data.</text>
</comment>
<reference evidence="2 3" key="1">
    <citation type="journal article" date="2018" name="BMC Genomics">
        <title>Comparative genome analyses reveal sequence features reflecting distinct modes of host-adaptation between dicot and monocot powdery mildew.</title>
        <authorList>
            <person name="Wu Y."/>
            <person name="Ma X."/>
            <person name="Pan Z."/>
            <person name="Kale S.D."/>
            <person name="Song Y."/>
            <person name="King H."/>
            <person name="Zhang Q."/>
            <person name="Presley C."/>
            <person name="Deng X."/>
            <person name="Wei C.I."/>
            <person name="Xiao S."/>
        </authorList>
    </citation>
    <scope>NUCLEOTIDE SEQUENCE [LARGE SCALE GENOMIC DNA]</scope>
    <source>
        <strain evidence="2">UMSG2</strain>
    </source>
</reference>
<keyword evidence="3" id="KW-1185">Reference proteome</keyword>
<feature type="region of interest" description="Disordered" evidence="1">
    <location>
        <begin position="1"/>
        <end position="33"/>
    </location>
</feature>
<evidence type="ECO:0000256" key="1">
    <source>
        <dbReference type="SAM" id="MobiDB-lite"/>
    </source>
</evidence>
<proteinExistence type="predicted"/>
<dbReference type="EMBL" id="MCFK01004270">
    <property type="protein sequence ID" value="RKF61399.1"/>
    <property type="molecule type" value="Genomic_DNA"/>
</dbReference>
<gene>
    <name evidence="2" type="ORF">OnM2_042083</name>
</gene>
<evidence type="ECO:0000313" key="2">
    <source>
        <dbReference type="EMBL" id="RKF61399.1"/>
    </source>
</evidence>
<name>A0A420HVM7_9PEZI</name>
<dbReference type="Proteomes" id="UP000286134">
    <property type="component" value="Unassembled WGS sequence"/>
</dbReference>
<protein>
    <submittedName>
        <fullName evidence="2">Uncharacterized protein</fullName>
    </submittedName>
</protein>
<sequence>MVDRRSIPNKRNNDRAYTSGAPEDDDVGLAPSEDWRDEDVDTFIDQILMLSDSNKGVRQIKLIFVTAC</sequence>
<dbReference type="AlphaFoldDB" id="A0A420HVM7"/>
<accession>A0A420HVM7</accession>
<feature type="compositionally biased region" description="Basic and acidic residues" evidence="1">
    <location>
        <begin position="1"/>
        <end position="14"/>
    </location>
</feature>
<organism evidence="2 3">
    <name type="scientific">Erysiphe neolycopersici</name>
    <dbReference type="NCBI Taxonomy" id="212602"/>
    <lineage>
        <taxon>Eukaryota</taxon>
        <taxon>Fungi</taxon>
        <taxon>Dikarya</taxon>
        <taxon>Ascomycota</taxon>
        <taxon>Pezizomycotina</taxon>
        <taxon>Leotiomycetes</taxon>
        <taxon>Erysiphales</taxon>
        <taxon>Erysiphaceae</taxon>
        <taxon>Erysiphe</taxon>
    </lineage>
</organism>
<evidence type="ECO:0000313" key="3">
    <source>
        <dbReference type="Proteomes" id="UP000286134"/>
    </source>
</evidence>